<dbReference type="InterPro" id="IPR005467">
    <property type="entry name" value="His_kinase_dom"/>
</dbReference>
<dbReference type="PANTHER" id="PTHR42878:SF15">
    <property type="entry name" value="BACTERIOPHYTOCHROME"/>
    <property type="match status" value="1"/>
</dbReference>
<dbReference type="InterPro" id="IPR004358">
    <property type="entry name" value="Sig_transdc_His_kin-like_C"/>
</dbReference>
<dbReference type="Pfam" id="PF00512">
    <property type="entry name" value="HisKA"/>
    <property type="match status" value="1"/>
</dbReference>
<dbReference type="SUPFAM" id="SSF55874">
    <property type="entry name" value="ATPase domain of HSP90 chaperone/DNA topoisomerase II/histidine kinase"/>
    <property type="match status" value="1"/>
</dbReference>
<feature type="coiled-coil region" evidence="9">
    <location>
        <begin position="156"/>
        <end position="193"/>
    </location>
</feature>
<evidence type="ECO:0000256" key="7">
    <source>
        <dbReference type="ARBA" id="ARBA00023012"/>
    </source>
</evidence>
<gene>
    <name evidence="11" type="ORF">DX116_09335</name>
</gene>
<dbReference type="GO" id="GO:0007234">
    <property type="term" value="P:osmosensory signaling via phosphorelay pathway"/>
    <property type="evidence" value="ECO:0007669"/>
    <property type="project" value="TreeGrafter"/>
</dbReference>
<evidence type="ECO:0000313" key="12">
    <source>
        <dbReference type="Proteomes" id="UP000265581"/>
    </source>
</evidence>
<dbReference type="InterPro" id="IPR029016">
    <property type="entry name" value="GAF-like_dom_sf"/>
</dbReference>
<keyword evidence="6" id="KW-0418">Kinase</keyword>
<dbReference type="InterPro" id="IPR003661">
    <property type="entry name" value="HisK_dim/P_dom"/>
</dbReference>
<dbReference type="PRINTS" id="PR00344">
    <property type="entry name" value="BCTRLSENSOR"/>
</dbReference>
<dbReference type="GO" id="GO:0000155">
    <property type="term" value="F:phosphorelay sensor kinase activity"/>
    <property type="evidence" value="ECO:0007669"/>
    <property type="project" value="InterPro"/>
</dbReference>
<dbReference type="InterPro" id="IPR003594">
    <property type="entry name" value="HATPase_dom"/>
</dbReference>
<keyword evidence="12" id="KW-1185">Reference proteome</keyword>
<dbReference type="CDD" id="cd00082">
    <property type="entry name" value="HisKA"/>
    <property type="match status" value="1"/>
</dbReference>
<accession>A0A371PCQ1</accession>
<proteinExistence type="predicted"/>
<evidence type="ECO:0000256" key="1">
    <source>
        <dbReference type="ARBA" id="ARBA00000085"/>
    </source>
</evidence>
<dbReference type="Proteomes" id="UP000265581">
    <property type="component" value="Unassembled WGS sequence"/>
</dbReference>
<dbReference type="PROSITE" id="PS50109">
    <property type="entry name" value="HIS_KIN"/>
    <property type="match status" value="1"/>
</dbReference>
<keyword evidence="5" id="KW-0808">Transferase</keyword>
<dbReference type="Gene3D" id="3.30.565.10">
    <property type="entry name" value="Histidine kinase-like ATPase, C-terminal domain"/>
    <property type="match status" value="1"/>
</dbReference>
<dbReference type="Gene3D" id="1.10.287.130">
    <property type="match status" value="1"/>
</dbReference>
<dbReference type="Pfam" id="PF01590">
    <property type="entry name" value="GAF"/>
    <property type="match status" value="1"/>
</dbReference>
<dbReference type="SMART" id="SM00388">
    <property type="entry name" value="HisKA"/>
    <property type="match status" value="1"/>
</dbReference>
<dbReference type="GO" id="GO:0005886">
    <property type="term" value="C:plasma membrane"/>
    <property type="evidence" value="ECO:0007669"/>
    <property type="project" value="UniProtKB-SubCell"/>
</dbReference>
<comment type="subcellular location">
    <subcellularLocation>
        <location evidence="2">Cell membrane</location>
    </subcellularLocation>
</comment>
<evidence type="ECO:0000256" key="4">
    <source>
        <dbReference type="ARBA" id="ARBA00022553"/>
    </source>
</evidence>
<dbReference type="EC" id="2.7.13.3" evidence="3"/>
<evidence type="ECO:0000256" key="3">
    <source>
        <dbReference type="ARBA" id="ARBA00012438"/>
    </source>
</evidence>
<dbReference type="SMART" id="SM00387">
    <property type="entry name" value="HATPase_c"/>
    <property type="match status" value="1"/>
</dbReference>
<evidence type="ECO:0000313" key="11">
    <source>
        <dbReference type="EMBL" id="REK73714.1"/>
    </source>
</evidence>
<dbReference type="RefSeq" id="WP_119703824.1">
    <property type="nucleotide sequence ID" value="NZ_JBHSOI010000001.1"/>
</dbReference>
<dbReference type="PANTHER" id="PTHR42878">
    <property type="entry name" value="TWO-COMPONENT HISTIDINE KINASE"/>
    <property type="match status" value="1"/>
</dbReference>
<evidence type="ECO:0000256" key="9">
    <source>
        <dbReference type="SAM" id="Coils"/>
    </source>
</evidence>
<dbReference type="GO" id="GO:0000156">
    <property type="term" value="F:phosphorelay response regulator activity"/>
    <property type="evidence" value="ECO:0007669"/>
    <property type="project" value="TreeGrafter"/>
</dbReference>
<dbReference type="EMBL" id="QUBR01000001">
    <property type="protein sequence ID" value="REK73714.1"/>
    <property type="molecule type" value="Genomic_DNA"/>
</dbReference>
<comment type="caution">
    <text evidence="11">The sequence shown here is derived from an EMBL/GenBank/DDBJ whole genome shotgun (WGS) entry which is preliminary data.</text>
</comment>
<dbReference type="AlphaFoldDB" id="A0A371PCQ1"/>
<organism evidence="11 12">
    <name type="scientific">Aeromicrobium endophyticum</name>
    <dbReference type="NCBI Taxonomy" id="2292704"/>
    <lineage>
        <taxon>Bacteria</taxon>
        <taxon>Bacillati</taxon>
        <taxon>Actinomycetota</taxon>
        <taxon>Actinomycetes</taxon>
        <taxon>Propionibacteriales</taxon>
        <taxon>Nocardioidaceae</taxon>
        <taxon>Aeromicrobium</taxon>
    </lineage>
</organism>
<protein>
    <recommendedName>
        <fullName evidence="8">Sensor-like histidine kinase SenX3</fullName>
        <ecNumber evidence="3">2.7.13.3</ecNumber>
    </recommendedName>
</protein>
<dbReference type="InterPro" id="IPR036890">
    <property type="entry name" value="HATPase_C_sf"/>
</dbReference>
<dbReference type="InterPro" id="IPR036097">
    <property type="entry name" value="HisK_dim/P_sf"/>
</dbReference>
<evidence type="ECO:0000256" key="2">
    <source>
        <dbReference type="ARBA" id="ARBA00004236"/>
    </source>
</evidence>
<dbReference type="SUPFAM" id="SSF47384">
    <property type="entry name" value="Homodimeric domain of signal transducing histidine kinase"/>
    <property type="match status" value="1"/>
</dbReference>
<evidence type="ECO:0000256" key="8">
    <source>
        <dbReference type="ARBA" id="ARBA00039401"/>
    </source>
</evidence>
<feature type="domain" description="Histidine kinase" evidence="10">
    <location>
        <begin position="193"/>
        <end position="402"/>
    </location>
</feature>
<dbReference type="InterPro" id="IPR050351">
    <property type="entry name" value="BphY/WalK/GraS-like"/>
</dbReference>
<sequence length="402" mass="44234">MSQDVIDATVVDHELERYRALDQTPGRDLQSLVDLIAQICDVPHAAINLISSTAQHQIVAAGFEPSVCARDDSMCAIVMGAPDAIVVADASVDERFKHNPFVTGEIGSVRFYASAPIITPDGVPIGRLCVFDLVPRELSPVQRQALGVMASQVMDLLELRFRSQALEESLQELTRAQENLRRSNEHLSQFADQVSHDLRTPLTAILVNAELLATEPVIEGDADVAQMVEAVEQAGHRMDAMIQQMLSFAQQGGRPRNADVDLAHVLDLVLKDVAPLSQRSEAQIVVGELPRVVGDADLIYSVLLNLMTNAIKFARPNQRPEVTVRAERRDRHWRIRVDDNGIGVAEDRRESMFEIFTRDDHDRIGHGIGLATARRIVEAHDGTIGMDASPSGGTSVWFDLPL</sequence>
<dbReference type="InterPro" id="IPR003018">
    <property type="entry name" value="GAF"/>
</dbReference>
<keyword evidence="9" id="KW-0175">Coiled coil</keyword>
<dbReference type="OrthoDB" id="9808408at2"/>
<dbReference type="SMART" id="SM00065">
    <property type="entry name" value="GAF"/>
    <property type="match status" value="1"/>
</dbReference>
<evidence type="ECO:0000256" key="6">
    <source>
        <dbReference type="ARBA" id="ARBA00022777"/>
    </source>
</evidence>
<dbReference type="SUPFAM" id="SSF55781">
    <property type="entry name" value="GAF domain-like"/>
    <property type="match status" value="1"/>
</dbReference>
<dbReference type="GO" id="GO:0030295">
    <property type="term" value="F:protein kinase activator activity"/>
    <property type="evidence" value="ECO:0007669"/>
    <property type="project" value="TreeGrafter"/>
</dbReference>
<name>A0A371PCQ1_9ACTN</name>
<reference evidence="11 12" key="1">
    <citation type="submission" date="2018-08" db="EMBL/GenBank/DDBJ databases">
        <title>Aeromicrobium sp. M2KJ-4, whole genome shotgun sequence.</title>
        <authorList>
            <person name="Tuo L."/>
        </authorList>
    </citation>
    <scope>NUCLEOTIDE SEQUENCE [LARGE SCALE GENOMIC DNA]</scope>
    <source>
        <strain evidence="11 12">M2KJ-4</strain>
    </source>
</reference>
<dbReference type="Pfam" id="PF02518">
    <property type="entry name" value="HATPase_c"/>
    <property type="match status" value="1"/>
</dbReference>
<keyword evidence="7" id="KW-0902">Two-component regulatory system</keyword>
<evidence type="ECO:0000256" key="5">
    <source>
        <dbReference type="ARBA" id="ARBA00022679"/>
    </source>
</evidence>
<keyword evidence="4" id="KW-0597">Phosphoprotein</keyword>
<evidence type="ECO:0000259" key="10">
    <source>
        <dbReference type="PROSITE" id="PS50109"/>
    </source>
</evidence>
<comment type="catalytic activity">
    <reaction evidence="1">
        <text>ATP + protein L-histidine = ADP + protein N-phospho-L-histidine.</text>
        <dbReference type="EC" id="2.7.13.3"/>
    </reaction>
</comment>
<dbReference type="Gene3D" id="3.30.450.40">
    <property type="match status" value="1"/>
</dbReference>